<keyword evidence="1" id="KW-0812">Transmembrane</keyword>
<dbReference type="Proteomes" id="UP000306102">
    <property type="component" value="Unassembled WGS sequence"/>
</dbReference>
<evidence type="ECO:0000313" key="2">
    <source>
        <dbReference type="EMBL" id="THF94937.1"/>
    </source>
</evidence>
<sequence length="327" mass="38115">MFEFRVRKGEHQQSHVGDEVKVSWKRIQICNDLMLLENQLPFFIISEFYDMSYDMIVTQNPNQIHHDPTSTSTLTKLAMLPILEKLPGGIDFSKIDFENTSVSESKHFLDLMHNVCLPSSSRDESNNHQNKNQTTCFQMPCVIELQDAGVKFEAVKNDNDGLNLNMFDIRFKHGHFKIPKFKVDDSTEIFFRNIIAYKQHSSDDKPKYFTDHMYLMDLLINYKEDVTQLHRHEVLENWLGDDEVVALMFNNLGNGKIIEEQFYYAEQCSKVNTHCKRWWNKVVASLKRDYFKNIWVIAAAFLLLLTFTQTVISLITILTSSPSLSPP</sequence>
<name>A0A4S4CZ25_CAMSN</name>
<proteinExistence type="predicted"/>
<dbReference type="PANTHER" id="PTHR31170">
    <property type="entry name" value="BNAC04G53230D PROTEIN"/>
    <property type="match status" value="1"/>
</dbReference>
<evidence type="ECO:0000256" key="1">
    <source>
        <dbReference type="SAM" id="Phobius"/>
    </source>
</evidence>
<dbReference type="AlphaFoldDB" id="A0A4S4CZ25"/>
<gene>
    <name evidence="2" type="ORF">TEA_007882</name>
</gene>
<protein>
    <submittedName>
        <fullName evidence="2">Uncharacterized protein</fullName>
    </submittedName>
</protein>
<organism evidence="2 3">
    <name type="scientific">Camellia sinensis var. sinensis</name>
    <name type="common">China tea</name>
    <dbReference type="NCBI Taxonomy" id="542762"/>
    <lineage>
        <taxon>Eukaryota</taxon>
        <taxon>Viridiplantae</taxon>
        <taxon>Streptophyta</taxon>
        <taxon>Embryophyta</taxon>
        <taxon>Tracheophyta</taxon>
        <taxon>Spermatophyta</taxon>
        <taxon>Magnoliopsida</taxon>
        <taxon>eudicotyledons</taxon>
        <taxon>Gunneridae</taxon>
        <taxon>Pentapetalae</taxon>
        <taxon>asterids</taxon>
        <taxon>Ericales</taxon>
        <taxon>Theaceae</taxon>
        <taxon>Camellia</taxon>
    </lineage>
</organism>
<reference evidence="2 3" key="1">
    <citation type="journal article" date="2018" name="Proc. Natl. Acad. Sci. U.S.A.">
        <title>Draft genome sequence of Camellia sinensis var. sinensis provides insights into the evolution of the tea genome and tea quality.</title>
        <authorList>
            <person name="Wei C."/>
            <person name="Yang H."/>
            <person name="Wang S."/>
            <person name="Zhao J."/>
            <person name="Liu C."/>
            <person name="Gao L."/>
            <person name="Xia E."/>
            <person name="Lu Y."/>
            <person name="Tai Y."/>
            <person name="She G."/>
            <person name="Sun J."/>
            <person name="Cao H."/>
            <person name="Tong W."/>
            <person name="Gao Q."/>
            <person name="Li Y."/>
            <person name="Deng W."/>
            <person name="Jiang X."/>
            <person name="Wang W."/>
            <person name="Chen Q."/>
            <person name="Zhang S."/>
            <person name="Li H."/>
            <person name="Wu J."/>
            <person name="Wang P."/>
            <person name="Li P."/>
            <person name="Shi C."/>
            <person name="Zheng F."/>
            <person name="Jian J."/>
            <person name="Huang B."/>
            <person name="Shan D."/>
            <person name="Shi M."/>
            <person name="Fang C."/>
            <person name="Yue Y."/>
            <person name="Li F."/>
            <person name="Li D."/>
            <person name="Wei S."/>
            <person name="Han B."/>
            <person name="Jiang C."/>
            <person name="Yin Y."/>
            <person name="Xia T."/>
            <person name="Zhang Z."/>
            <person name="Bennetzen J.L."/>
            <person name="Zhao S."/>
            <person name="Wan X."/>
        </authorList>
    </citation>
    <scope>NUCLEOTIDE SEQUENCE [LARGE SCALE GENOMIC DNA]</scope>
    <source>
        <strain evidence="3">cv. Shuchazao</strain>
        <tissue evidence="2">Leaf</tissue>
    </source>
</reference>
<keyword evidence="3" id="KW-1185">Reference proteome</keyword>
<comment type="caution">
    <text evidence="2">The sequence shown here is derived from an EMBL/GenBank/DDBJ whole genome shotgun (WGS) entry which is preliminary data.</text>
</comment>
<feature type="transmembrane region" description="Helical" evidence="1">
    <location>
        <begin position="294"/>
        <end position="318"/>
    </location>
</feature>
<dbReference type="InterPro" id="IPR004158">
    <property type="entry name" value="DUF247_pln"/>
</dbReference>
<dbReference type="PANTHER" id="PTHR31170:SF17">
    <property type="match status" value="1"/>
</dbReference>
<keyword evidence="1" id="KW-0472">Membrane</keyword>
<dbReference type="EMBL" id="SDRB02013410">
    <property type="protein sequence ID" value="THF94937.1"/>
    <property type="molecule type" value="Genomic_DNA"/>
</dbReference>
<dbReference type="STRING" id="542762.A0A4S4CZ25"/>
<keyword evidence="1" id="KW-1133">Transmembrane helix</keyword>
<dbReference type="Pfam" id="PF03140">
    <property type="entry name" value="DUF247"/>
    <property type="match status" value="1"/>
</dbReference>
<accession>A0A4S4CZ25</accession>
<evidence type="ECO:0000313" key="3">
    <source>
        <dbReference type="Proteomes" id="UP000306102"/>
    </source>
</evidence>